<feature type="domain" description="Glycosyl hydrolase family 13 catalytic" evidence="1">
    <location>
        <begin position="6"/>
        <end position="120"/>
    </location>
</feature>
<dbReference type="SUPFAM" id="SSF51445">
    <property type="entry name" value="(Trans)glycosidases"/>
    <property type="match status" value="1"/>
</dbReference>
<dbReference type="GO" id="GO:0043169">
    <property type="term" value="F:cation binding"/>
    <property type="evidence" value="ECO:0007669"/>
    <property type="project" value="InterPro"/>
</dbReference>
<dbReference type="Gene3D" id="2.60.40.1180">
    <property type="entry name" value="Golgi alpha-mannosidase II"/>
    <property type="match status" value="1"/>
</dbReference>
<gene>
    <name evidence="3" type="ORF">UFOPK1433_00989</name>
</gene>
<dbReference type="InterPro" id="IPR017853">
    <property type="entry name" value="GH"/>
</dbReference>
<dbReference type="GO" id="GO:0005975">
    <property type="term" value="P:carbohydrate metabolic process"/>
    <property type="evidence" value="ECO:0007669"/>
    <property type="project" value="InterPro"/>
</dbReference>
<dbReference type="PANTHER" id="PTHR10357">
    <property type="entry name" value="ALPHA-AMYLASE FAMILY MEMBER"/>
    <property type="match status" value="1"/>
</dbReference>
<dbReference type="EMBL" id="CAEZSN010000130">
    <property type="protein sequence ID" value="CAB4548865.1"/>
    <property type="molecule type" value="Genomic_DNA"/>
</dbReference>
<dbReference type="Pfam" id="PF00128">
    <property type="entry name" value="Alpha-amylase"/>
    <property type="match status" value="1"/>
</dbReference>
<proteinExistence type="predicted"/>
<evidence type="ECO:0000313" key="3">
    <source>
        <dbReference type="EMBL" id="CAB4548865.1"/>
    </source>
</evidence>
<evidence type="ECO:0000259" key="2">
    <source>
        <dbReference type="Pfam" id="PF02806"/>
    </source>
</evidence>
<dbReference type="GO" id="GO:0003824">
    <property type="term" value="F:catalytic activity"/>
    <property type="evidence" value="ECO:0007669"/>
    <property type="project" value="InterPro"/>
</dbReference>
<dbReference type="AlphaFoldDB" id="A0A6J6CCP6"/>
<feature type="domain" description="Alpha-amylase/branching enzyme C-terminal all beta" evidence="2">
    <location>
        <begin position="189"/>
        <end position="263"/>
    </location>
</feature>
<organism evidence="3">
    <name type="scientific">freshwater metagenome</name>
    <dbReference type="NCBI Taxonomy" id="449393"/>
    <lineage>
        <taxon>unclassified sequences</taxon>
        <taxon>metagenomes</taxon>
        <taxon>ecological metagenomes</taxon>
    </lineage>
</organism>
<dbReference type="Gene3D" id="3.20.20.80">
    <property type="entry name" value="Glycosidases"/>
    <property type="match status" value="1"/>
</dbReference>
<dbReference type="InterPro" id="IPR006048">
    <property type="entry name" value="A-amylase/branching_C"/>
</dbReference>
<name>A0A6J6CCP6_9ZZZZ</name>
<dbReference type="Pfam" id="PF02806">
    <property type="entry name" value="Alpha-amylase_C"/>
    <property type="match status" value="1"/>
</dbReference>
<dbReference type="InterPro" id="IPR013780">
    <property type="entry name" value="Glyco_hydro_b"/>
</dbReference>
<dbReference type="PANTHER" id="PTHR10357:SF209">
    <property type="entry name" value="PERIPLASMIC ALPHA-AMYLASE"/>
    <property type="match status" value="1"/>
</dbReference>
<dbReference type="InterPro" id="IPR006047">
    <property type="entry name" value="GH13_cat_dom"/>
</dbReference>
<evidence type="ECO:0000259" key="1">
    <source>
        <dbReference type="Pfam" id="PF00128"/>
    </source>
</evidence>
<sequence>MFDSGTATLTEFVRDRGLPASLDFAFQNAAVQFASGNNITDITNVFGADDWYITGKTNAYNQATFLANHDMGRFGKLLQWAGSPTGDLWGDSLLGYDLMYMSRGIPNVYYGDEVGMIGTGGDQAARQDMFPTSVTSWRSEARIAADPIGTGSYLIGRNHPIQERITWLNSLRADHPALKTGAQIQRYSANNVIAFSRIDLVNRKEYLVALNNSQVTKSGLRIKTSSPNTVFSQVWGQTQSVTSDAEGYVTIWVGDRQAVVLEAQSALPAAGTVGTVSLTMTKDSGVALWKPRASISGWDDPSTCTFVVQVNGGAWQVLGVDDSIDWKMILSGAKFPSGAKINVAAVVKSTSGAIGISNAIQITNVP</sequence>
<accession>A0A6J6CCP6</accession>
<reference evidence="3" key="1">
    <citation type="submission" date="2020-05" db="EMBL/GenBank/DDBJ databases">
        <authorList>
            <person name="Chiriac C."/>
            <person name="Salcher M."/>
            <person name="Ghai R."/>
            <person name="Kavagutti S V."/>
        </authorList>
    </citation>
    <scope>NUCLEOTIDE SEQUENCE</scope>
</reference>
<protein>
    <submittedName>
        <fullName evidence="3">Unannotated protein</fullName>
    </submittedName>
</protein>